<dbReference type="AlphaFoldDB" id="A0A5S4HGW9"/>
<evidence type="ECO:0000313" key="2">
    <source>
        <dbReference type="EMBL" id="TMR38220.1"/>
    </source>
</evidence>
<dbReference type="RefSeq" id="WP_138637397.1">
    <property type="nucleotide sequence ID" value="NZ_JASWDG010000044.1"/>
</dbReference>
<dbReference type="Proteomes" id="UP000305238">
    <property type="component" value="Unassembled WGS sequence"/>
</dbReference>
<comment type="caution">
    <text evidence="2">The sequence shown here is derived from an EMBL/GenBank/DDBJ whole genome shotgun (WGS) entry which is preliminary data.</text>
</comment>
<sequence length="111" mass="11793">MTGNATDPTSGLISRRRYDHSTAPGDEGNSITFAEDAAAKRADLAGDQPPTVDRQVVLTPLQALIAASFLDEYAARLQHESDRGALTGDTTDYIALVGEVAEHLQRLAGAR</sequence>
<evidence type="ECO:0000313" key="3">
    <source>
        <dbReference type="Proteomes" id="UP000305238"/>
    </source>
</evidence>
<dbReference type="EMBL" id="VCKZ01000108">
    <property type="protein sequence ID" value="TMR38220.1"/>
    <property type="molecule type" value="Genomic_DNA"/>
</dbReference>
<proteinExistence type="predicted"/>
<feature type="compositionally biased region" description="Polar residues" evidence="1">
    <location>
        <begin position="1"/>
        <end position="12"/>
    </location>
</feature>
<gene>
    <name evidence="2" type="ORF">ETD96_16745</name>
</gene>
<evidence type="ECO:0000256" key="1">
    <source>
        <dbReference type="SAM" id="MobiDB-lite"/>
    </source>
</evidence>
<name>A0A5S4HGW9_9ACTN</name>
<accession>A0A5S4HGW9</accession>
<feature type="region of interest" description="Disordered" evidence="1">
    <location>
        <begin position="1"/>
        <end position="30"/>
    </location>
</feature>
<organism evidence="2 3">
    <name type="scientific">Actinomadura geliboluensis</name>
    <dbReference type="NCBI Taxonomy" id="882440"/>
    <lineage>
        <taxon>Bacteria</taxon>
        <taxon>Bacillati</taxon>
        <taxon>Actinomycetota</taxon>
        <taxon>Actinomycetes</taxon>
        <taxon>Streptosporangiales</taxon>
        <taxon>Thermomonosporaceae</taxon>
        <taxon>Actinomadura</taxon>
    </lineage>
</organism>
<protein>
    <submittedName>
        <fullName evidence="2">Uncharacterized protein</fullName>
    </submittedName>
</protein>
<keyword evidence="3" id="KW-1185">Reference proteome</keyword>
<reference evidence="2 3" key="1">
    <citation type="submission" date="2019-05" db="EMBL/GenBank/DDBJ databases">
        <title>Draft genome sequence of Actinomadura geliboluensis A8036.</title>
        <authorList>
            <person name="Saricaoglu S."/>
            <person name="Isik K."/>
        </authorList>
    </citation>
    <scope>NUCLEOTIDE SEQUENCE [LARGE SCALE GENOMIC DNA]</scope>
    <source>
        <strain evidence="2 3">A8036</strain>
    </source>
</reference>